<dbReference type="InterPro" id="IPR011051">
    <property type="entry name" value="RmlC_Cupin_sf"/>
</dbReference>
<dbReference type="InterPro" id="IPR014710">
    <property type="entry name" value="RmlC-like_jellyroll"/>
</dbReference>
<reference evidence="5 6" key="1">
    <citation type="submission" date="2013-06" db="EMBL/GenBank/DDBJ databases">
        <authorList>
            <person name="Weinstock G."/>
            <person name="Sodergren E."/>
            <person name="Clifton S."/>
            <person name="Fulton L."/>
            <person name="Fulton B."/>
            <person name="Courtney L."/>
            <person name="Fronick C."/>
            <person name="Harrison M."/>
            <person name="Strong C."/>
            <person name="Farmer C."/>
            <person name="Delahaunty K."/>
            <person name="Markovic C."/>
            <person name="Hall O."/>
            <person name="Minx P."/>
            <person name="Tomlinson C."/>
            <person name="Mitreva M."/>
            <person name="Nelson J."/>
            <person name="Hou S."/>
            <person name="Wollam A."/>
            <person name="Pepin K.H."/>
            <person name="Johnson M."/>
            <person name="Bhonagiri V."/>
            <person name="Nash W.E."/>
            <person name="Warren W."/>
            <person name="Chinwalla A."/>
            <person name="Mardis E.R."/>
            <person name="Wilson R.K."/>
        </authorList>
    </citation>
    <scope>NUCLEOTIDE SEQUENCE [LARGE SCALE GENOMIC DNA]</scope>
    <source>
        <strain evidence="5 6">ATCC 51271</strain>
    </source>
</reference>
<comment type="caution">
    <text evidence="5">The sequence shown here is derived from an EMBL/GenBank/DDBJ whole genome shotgun (WGS) entry which is preliminary data.</text>
</comment>
<evidence type="ECO:0000256" key="2">
    <source>
        <dbReference type="ARBA" id="ARBA00023125"/>
    </source>
</evidence>
<evidence type="ECO:0000313" key="5">
    <source>
        <dbReference type="EMBL" id="ESL02010.1"/>
    </source>
</evidence>
<dbReference type="STRING" id="592026.GCWU0000282_002829"/>
<dbReference type="InterPro" id="IPR003313">
    <property type="entry name" value="AraC-bd"/>
</dbReference>
<dbReference type="AlphaFoldDB" id="V2Z511"/>
<evidence type="ECO:0000313" key="6">
    <source>
        <dbReference type="Proteomes" id="UP000018227"/>
    </source>
</evidence>
<dbReference type="GO" id="GO:0043565">
    <property type="term" value="F:sequence-specific DNA binding"/>
    <property type="evidence" value="ECO:0007669"/>
    <property type="project" value="InterPro"/>
</dbReference>
<evidence type="ECO:0000256" key="1">
    <source>
        <dbReference type="ARBA" id="ARBA00023015"/>
    </source>
</evidence>
<dbReference type="Pfam" id="PF02311">
    <property type="entry name" value="AraC_binding"/>
    <property type="match status" value="1"/>
</dbReference>
<gene>
    <name evidence="5" type="ORF">GCWU0000282_002829</name>
</gene>
<dbReference type="PROSITE" id="PS00041">
    <property type="entry name" value="HTH_ARAC_FAMILY_1"/>
    <property type="match status" value="1"/>
</dbReference>
<keyword evidence="2" id="KW-0238">DNA-binding</keyword>
<dbReference type="HOGENOM" id="CLU_000445_88_0_9"/>
<organism evidence="5 6">
    <name type="scientific">Catonella morbi ATCC 51271</name>
    <dbReference type="NCBI Taxonomy" id="592026"/>
    <lineage>
        <taxon>Bacteria</taxon>
        <taxon>Bacillati</taxon>
        <taxon>Bacillota</taxon>
        <taxon>Clostridia</taxon>
        <taxon>Lachnospirales</taxon>
        <taxon>Lachnospiraceae</taxon>
        <taxon>Catonella</taxon>
    </lineage>
</organism>
<feature type="domain" description="HTH araC/xylS-type" evidence="4">
    <location>
        <begin position="233"/>
        <end position="330"/>
    </location>
</feature>
<dbReference type="PANTHER" id="PTHR43280:SF28">
    <property type="entry name" value="HTH-TYPE TRANSCRIPTIONAL ACTIVATOR RHAS"/>
    <property type="match status" value="1"/>
</dbReference>
<dbReference type="PROSITE" id="PS01124">
    <property type="entry name" value="HTH_ARAC_FAMILY_2"/>
    <property type="match status" value="1"/>
</dbReference>
<dbReference type="PANTHER" id="PTHR43280">
    <property type="entry name" value="ARAC-FAMILY TRANSCRIPTIONAL REGULATOR"/>
    <property type="match status" value="1"/>
</dbReference>
<name>V2Z511_9FIRM</name>
<dbReference type="InterPro" id="IPR020449">
    <property type="entry name" value="Tscrpt_reg_AraC-type_HTH"/>
</dbReference>
<dbReference type="InterPro" id="IPR009057">
    <property type="entry name" value="Homeodomain-like_sf"/>
</dbReference>
<keyword evidence="1" id="KW-0805">Transcription regulation</keyword>
<dbReference type="eggNOG" id="COG2207">
    <property type="taxonomic scope" value="Bacteria"/>
</dbReference>
<dbReference type="PRINTS" id="PR00032">
    <property type="entry name" value="HTHARAC"/>
</dbReference>
<accession>V2Z511</accession>
<dbReference type="Gene3D" id="2.60.120.10">
    <property type="entry name" value="Jelly Rolls"/>
    <property type="match status" value="1"/>
</dbReference>
<dbReference type="Pfam" id="PF12833">
    <property type="entry name" value="HTH_18"/>
    <property type="match status" value="1"/>
</dbReference>
<evidence type="ECO:0000256" key="3">
    <source>
        <dbReference type="ARBA" id="ARBA00023163"/>
    </source>
</evidence>
<dbReference type="SUPFAM" id="SSF46689">
    <property type="entry name" value="Homeodomain-like"/>
    <property type="match status" value="1"/>
</dbReference>
<dbReference type="GO" id="GO:0003700">
    <property type="term" value="F:DNA-binding transcription factor activity"/>
    <property type="evidence" value="ECO:0007669"/>
    <property type="project" value="InterPro"/>
</dbReference>
<dbReference type="EMBL" id="ACIL03000017">
    <property type="protein sequence ID" value="ESL02010.1"/>
    <property type="molecule type" value="Genomic_DNA"/>
</dbReference>
<dbReference type="SMART" id="SM00342">
    <property type="entry name" value="HTH_ARAC"/>
    <property type="match status" value="1"/>
</dbReference>
<sequence length="332" mass="38440">MQIVKAEIQMRKELLDKLKLITPEEEQYLNGADTVRTEFYAETVGNQFIIDSSKLLAKGRLIELRPHTRFVHFPKHKHNYVELVYMCSGSTTHILNDKETLILSEGDLLFLNQNATQEILPASESDIAVNFVILPEFFNVSFSMMQEENVLRDFLLSTLSGGDSLLSFLHFSAKDILPVQNLLENMIWTIYEKHPATNTIIQTTMGLLLMNLSAFAENINKGLPDRYDENMIFTVLKYIETKYKNGTLAEISAEINEPTYFVSRLLKKHLDKNFKELLQERKLQQAVFLLKQSTLTVEKIIASVGYDNSSYFHRKFRERYGMSPSEYRIKMN</sequence>
<dbReference type="Gene3D" id="1.10.10.60">
    <property type="entry name" value="Homeodomain-like"/>
    <property type="match status" value="1"/>
</dbReference>
<dbReference type="SUPFAM" id="SSF51182">
    <property type="entry name" value="RmlC-like cupins"/>
    <property type="match status" value="1"/>
</dbReference>
<evidence type="ECO:0000259" key="4">
    <source>
        <dbReference type="PROSITE" id="PS01124"/>
    </source>
</evidence>
<keyword evidence="3" id="KW-0804">Transcription</keyword>
<dbReference type="Proteomes" id="UP000018227">
    <property type="component" value="Unassembled WGS sequence"/>
</dbReference>
<dbReference type="eggNOG" id="COG1917">
    <property type="taxonomic scope" value="Bacteria"/>
</dbReference>
<protein>
    <submittedName>
        <fullName evidence="5">Transcriptional regulator, AraC family</fullName>
    </submittedName>
</protein>
<keyword evidence="6" id="KW-1185">Reference proteome</keyword>
<dbReference type="InterPro" id="IPR018060">
    <property type="entry name" value="HTH_AraC"/>
</dbReference>
<dbReference type="InterPro" id="IPR018062">
    <property type="entry name" value="HTH_AraC-typ_CS"/>
</dbReference>
<proteinExistence type="predicted"/>